<dbReference type="HOGENOM" id="CLU_018400_3_0_1"/>
<dbReference type="InParanoid" id="C4JQL0"/>
<accession>C4JQL0</accession>
<dbReference type="GeneID" id="8440194"/>
<proteinExistence type="predicted"/>
<evidence type="ECO:0000313" key="3">
    <source>
        <dbReference type="Proteomes" id="UP000002058"/>
    </source>
</evidence>
<sequence>MGKPTWRPAWETERRSPSFITSDVNTGRLSDQVSCGAAKYLWGNMPALDLLNLNQNEGVDDTSQDFHLLFAASGDLRNLMKTVAALPESYTGTLNVTFNDLDFDIVARNVVFLLTALTLPTEKATPIILHLWYSALIPAEILTILDKEVLPLIDDVCKKISTKPVESLQAKTWKCGERSLHLVLQKHRWVEIRNSFTVPKGLSLDKARSVRKAITMAPARVDNLHRGLFSQPPFRRVSKIKFRENGILLPFGSCRARFDTPNPTHYHGVESWRMLDSADPLDGWKLEEIVGLASQAKNDIYGALFFHVKDLILKFCRRIMNMKFHIDLYQISNISDGGYLGLNCSLATFGPMLKRASDNPRATLLLLFMNAVEEMSTPGDVLSLTNPAFCKVFEHYIPECRQAMHSGNREQDAALLKGFEALTLFRDFDQVFDRYMHYVGPIPEEYKMKIKAKHTIVPRWPLRLRKNATKQEFDMEQASGQVSSSRYLEWVRAE</sequence>
<dbReference type="Proteomes" id="UP000002058">
    <property type="component" value="Unassembled WGS sequence"/>
</dbReference>
<evidence type="ECO:0000313" key="2">
    <source>
        <dbReference type="EMBL" id="EEP78509.1"/>
    </source>
</evidence>
<dbReference type="KEGG" id="ure:UREG_03355"/>
<keyword evidence="3" id="KW-1185">Reference proteome</keyword>
<dbReference type="VEuPathDB" id="FungiDB:UREG_03355"/>
<name>C4JQL0_UNCRE</name>
<dbReference type="STRING" id="336963.C4JQL0"/>
<dbReference type="OrthoDB" id="5282002at2759"/>
<dbReference type="EMBL" id="CH476616">
    <property type="protein sequence ID" value="EEP78509.1"/>
    <property type="molecule type" value="Genomic_DNA"/>
</dbReference>
<evidence type="ECO:0000259" key="1">
    <source>
        <dbReference type="Pfam" id="PF14737"/>
    </source>
</evidence>
<feature type="domain" description="DUF4470" evidence="1">
    <location>
        <begin position="41"/>
        <end position="137"/>
    </location>
</feature>
<dbReference type="RefSeq" id="XP_002543838.1">
    <property type="nucleotide sequence ID" value="XM_002543792.1"/>
</dbReference>
<dbReference type="OMA" id="AAPIMIH"/>
<dbReference type="InterPro" id="IPR027974">
    <property type="entry name" value="DUF4470"/>
</dbReference>
<dbReference type="Pfam" id="PF14737">
    <property type="entry name" value="DUF4470"/>
    <property type="match status" value="1"/>
</dbReference>
<protein>
    <recommendedName>
        <fullName evidence="1">DUF4470 domain-containing protein</fullName>
    </recommendedName>
</protein>
<dbReference type="eggNOG" id="ENOG502S2D3">
    <property type="taxonomic scope" value="Eukaryota"/>
</dbReference>
<dbReference type="AlphaFoldDB" id="C4JQL0"/>
<organism evidence="2 3">
    <name type="scientific">Uncinocarpus reesii (strain UAMH 1704)</name>
    <dbReference type="NCBI Taxonomy" id="336963"/>
    <lineage>
        <taxon>Eukaryota</taxon>
        <taxon>Fungi</taxon>
        <taxon>Dikarya</taxon>
        <taxon>Ascomycota</taxon>
        <taxon>Pezizomycotina</taxon>
        <taxon>Eurotiomycetes</taxon>
        <taxon>Eurotiomycetidae</taxon>
        <taxon>Onygenales</taxon>
        <taxon>Onygenaceae</taxon>
        <taxon>Uncinocarpus</taxon>
    </lineage>
</organism>
<gene>
    <name evidence="2" type="ORF">UREG_03355</name>
</gene>
<reference evidence="3" key="1">
    <citation type="journal article" date="2009" name="Genome Res.">
        <title>Comparative genomic analyses of the human fungal pathogens Coccidioides and their relatives.</title>
        <authorList>
            <person name="Sharpton T.J."/>
            <person name="Stajich J.E."/>
            <person name="Rounsley S.D."/>
            <person name="Gardner M.J."/>
            <person name="Wortman J.R."/>
            <person name="Jordar V.S."/>
            <person name="Maiti R."/>
            <person name="Kodira C.D."/>
            <person name="Neafsey D.E."/>
            <person name="Zeng Q."/>
            <person name="Hung C.-Y."/>
            <person name="McMahan C."/>
            <person name="Muszewska A."/>
            <person name="Grynberg M."/>
            <person name="Mandel M.A."/>
            <person name="Kellner E.M."/>
            <person name="Barker B.M."/>
            <person name="Galgiani J.N."/>
            <person name="Orbach M.J."/>
            <person name="Kirkland T.N."/>
            <person name="Cole G.T."/>
            <person name="Henn M.R."/>
            <person name="Birren B.W."/>
            <person name="Taylor J.W."/>
        </authorList>
    </citation>
    <scope>NUCLEOTIDE SEQUENCE [LARGE SCALE GENOMIC DNA]</scope>
    <source>
        <strain evidence="3">UAMH 1704</strain>
    </source>
</reference>